<dbReference type="PROSITE" id="PS51257">
    <property type="entry name" value="PROKAR_LIPOPROTEIN"/>
    <property type="match status" value="1"/>
</dbReference>
<keyword evidence="2" id="KW-1185">Reference proteome</keyword>
<evidence type="ECO:0000313" key="1">
    <source>
        <dbReference type="EMBL" id="RIQ37814.1"/>
    </source>
</evidence>
<protein>
    <submittedName>
        <fullName evidence="1">Extracellular solute-binding protein</fullName>
    </submittedName>
</protein>
<dbReference type="PANTHER" id="PTHR43649:SF12">
    <property type="entry name" value="DIACETYLCHITOBIOSE BINDING PROTEIN DASA"/>
    <property type="match status" value="1"/>
</dbReference>
<name>A0A418KXM2_9ACTN</name>
<dbReference type="Proteomes" id="UP000284057">
    <property type="component" value="Unassembled WGS sequence"/>
</dbReference>
<dbReference type="InterPro" id="IPR050490">
    <property type="entry name" value="Bact_solute-bd_prot1"/>
</dbReference>
<sequence length="549" mass="59507">MSTARSISRRSLLLGGAGLTLGIGVLAACSTGTPGSTRPTSGGAGSTDFDLPVHRPFNGPAPDLPGTPDGVNPGFLRYPEVRNLVRTVPEPPGDGRPVTAMTPNWAPARPAMNENSFWQYLNSQLGSDLDVQLVPGADYANVFSTTVASGELPDLFTLYRAPRLPELLEAEAVDLTDHLAGDAIAAYPNLANIPTEAWRFSVYNGRIRTIPLWRGLRTSNVLFQRTDLLEAAGLPTEFSDFDEFLDVAREISDPAHNRWAFANFPMEFLRQCLGIDNRWTHDGEDFVSYWADERQADFFEAGRKLMDAGVVHPDAFTGAGHKERFMSGESVFAADGMSAWAAYYQNVASSFPDVAGTFKIDGTRVFDFADGYDGAPWRGADVLEQCGIGNGAQDRIETVLAVANYLAAPIGSVEKLASWYGKEGDHFTIENGEPARTETGNVEWLNLGLLMNAPFEVEAPGFPDAVSVQHAFQTYLNSDAKRNPADGLYVESLVANGGSLDITMTDLTNEILQGRQDAGAWRTAVDDYQLNGGEEIALELAEVYAATRS</sequence>
<dbReference type="PROSITE" id="PS51318">
    <property type="entry name" value="TAT"/>
    <property type="match status" value="1"/>
</dbReference>
<dbReference type="OrthoDB" id="5166384at2"/>
<evidence type="ECO:0000313" key="2">
    <source>
        <dbReference type="Proteomes" id="UP000284057"/>
    </source>
</evidence>
<accession>A0A418KXM2</accession>
<dbReference type="EMBL" id="QUAL01000003">
    <property type="protein sequence ID" value="RIQ37814.1"/>
    <property type="molecule type" value="Genomic_DNA"/>
</dbReference>
<dbReference type="SUPFAM" id="SSF53850">
    <property type="entry name" value="Periplasmic binding protein-like II"/>
    <property type="match status" value="1"/>
</dbReference>
<gene>
    <name evidence="1" type="ORF">DY240_00295</name>
</gene>
<dbReference type="InterPro" id="IPR006311">
    <property type="entry name" value="TAT_signal"/>
</dbReference>
<organism evidence="1 2">
    <name type="scientific">Jiangella rhizosphaerae</name>
    <dbReference type="NCBI Taxonomy" id="2293569"/>
    <lineage>
        <taxon>Bacteria</taxon>
        <taxon>Bacillati</taxon>
        <taxon>Actinomycetota</taxon>
        <taxon>Actinomycetes</taxon>
        <taxon>Jiangellales</taxon>
        <taxon>Jiangellaceae</taxon>
        <taxon>Jiangella</taxon>
    </lineage>
</organism>
<dbReference type="PANTHER" id="PTHR43649">
    <property type="entry name" value="ARABINOSE-BINDING PROTEIN-RELATED"/>
    <property type="match status" value="1"/>
</dbReference>
<dbReference type="RefSeq" id="WP_119657978.1">
    <property type="nucleotide sequence ID" value="NZ_QUAL01000003.1"/>
</dbReference>
<dbReference type="Gene3D" id="3.40.190.10">
    <property type="entry name" value="Periplasmic binding protein-like II"/>
    <property type="match status" value="2"/>
</dbReference>
<proteinExistence type="predicted"/>
<dbReference type="AlphaFoldDB" id="A0A418KXM2"/>
<reference evidence="1 2" key="1">
    <citation type="submission" date="2018-09" db="EMBL/GenBank/DDBJ databases">
        <title>Isolation, diversity and antifungal activity of actinobacteria from wheat.</title>
        <authorList>
            <person name="Han C."/>
        </authorList>
    </citation>
    <scope>NUCLEOTIDE SEQUENCE [LARGE SCALE GENOMIC DNA]</scope>
    <source>
        <strain evidence="1 2">NEAU-YY265</strain>
    </source>
</reference>
<comment type="caution">
    <text evidence="1">The sequence shown here is derived from an EMBL/GenBank/DDBJ whole genome shotgun (WGS) entry which is preliminary data.</text>
</comment>